<dbReference type="SUPFAM" id="SSF54862">
    <property type="entry name" value="4Fe-4S ferredoxins"/>
    <property type="match status" value="1"/>
</dbReference>
<dbReference type="PANTHER" id="PTHR43534:SF1">
    <property type="entry name" value="4FE-4S CLUSTER CONTAINING PARA FAMILY ATPASE PROTEIN"/>
    <property type="match status" value="1"/>
</dbReference>
<dbReference type="InterPro" id="IPR017896">
    <property type="entry name" value="4Fe4S_Fe-S-bd"/>
</dbReference>
<name>W8TIC0_PEPAC</name>
<dbReference type="GO" id="GO:0046872">
    <property type="term" value="F:metal ion binding"/>
    <property type="evidence" value="ECO:0007669"/>
    <property type="project" value="UniProtKB-KW"/>
</dbReference>
<evidence type="ECO:0000256" key="2">
    <source>
        <dbReference type="ARBA" id="ARBA00023004"/>
    </source>
</evidence>
<reference evidence="5 6" key="1">
    <citation type="journal article" date="2014" name="Genome Announc.">
        <title>Complete Genome Sequence of Amino Acid-Utilizing Eubacterium acidaminophilum al-2 (DSM 3953).</title>
        <authorList>
            <person name="Poehlein A."/>
            <person name="Andreesen J.R."/>
            <person name="Daniel R."/>
        </authorList>
    </citation>
    <scope>NUCLEOTIDE SEQUENCE [LARGE SCALE GENOMIC DNA]</scope>
    <source>
        <strain evidence="5 6">DSM 3953</strain>
        <plasmid evidence="6">Plasmid EAL2_808p</plasmid>
    </source>
</reference>
<dbReference type="OrthoDB" id="9778602at2"/>
<accession>W8TIC0</accession>
<dbReference type="PATRIC" id="fig|1286171.3.peg.2254"/>
<dbReference type="Pfam" id="PF00037">
    <property type="entry name" value="Fer4"/>
    <property type="match status" value="2"/>
</dbReference>
<evidence type="ECO:0000256" key="3">
    <source>
        <dbReference type="ARBA" id="ARBA00023014"/>
    </source>
</evidence>
<dbReference type="Gene3D" id="3.40.50.300">
    <property type="entry name" value="P-loop containing nucleotide triphosphate hydrolases"/>
    <property type="match status" value="1"/>
</dbReference>
<protein>
    <submittedName>
        <fullName evidence="5">Cobyrinic acid a,c-diamide synthase</fullName>
    </submittedName>
</protein>
<dbReference type="PROSITE" id="PS00198">
    <property type="entry name" value="4FE4S_FER_1"/>
    <property type="match status" value="1"/>
</dbReference>
<proteinExistence type="predicted"/>
<keyword evidence="5" id="KW-0614">Plasmid</keyword>
<keyword evidence="6" id="KW-1185">Reference proteome</keyword>
<geneLocation type="plasmid" evidence="5 6">
    <name>EAL2_808p</name>
</geneLocation>
<dbReference type="CDD" id="cd03110">
    <property type="entry name" value="SIMIBI_bact_arch"/>
    <property type="match status" value="1"/>
</dbReference>
<feature type="domain" description="4Fe-4S ferredoxin-type" evidence="4">
    <location>
        <begin position="88"/>
        <end position="117"/>
    </location>
</feature>
<evidence type="ECO:0000313" key="5">
    <source>
        <dbReference type="EMBL" id="AHM57583.1"/>
    </source>
</evidence>
<dbReference type="InterPro" id="IPR002586">
    <property type="entry name" value="CobQ/CobB/MinD/ParA_Nub-bd_dom"/>
</dbReference>
<dbReference type="PANTHER" id="PTHR43534">
    <property type="entry name" value="MIND SUPERFAMILY P-LOOP ATPASE CONTAINING AN INSERTED FERREDOXIN DOMAIN"/>
    <property type="match status" value="1"/>
</dbReference>
<dbReference type="AlphaFoldDB" id="W8TIC0"/>
<dbReference type="Proteomes" id="UP000019591">
    <property type="component" value="Plasmid EAL2_808p"/>
</dbReference>
<dbReference type="SUPFAM" id="SSF52540">
    <property type="entry name" value="P-loop containing nucleoside triphosphate hydrolases"/>
    <property type="match status" value="1"/>
</dbReference>
<dbReference type="InterPro" id="IPR027417">
    <property type="entry name" value="P-loop_NTPase"/>
</dbReference>
<dbReference type="RefSeq" id="WP_025436498.1">
    <property type="nucleotide sequence ID" value="NZ_CP007453.1"/>
</dbReference>
<sequence>MKQLLILSGKGGTGKTTMASAFIKFAQAKVFADCDVDAPNLHLVMNQSVEPIRSDYYGLPKAEINPDLCVNCGLCMQHCRFDSIIEDDGYTIDYYACEGCGVCEAVCPAGAISLNPAIAGELMLYKNDSVFSTAELKMGSGTSGMLVSEVKKQMKEAAGDADFAIIDGSPGIGCPVIASISGVDMVLIVAEPSVSGISDMERIISTAAKFQTRAIVCINKYDTNIVNSEKIEAFCKSNNLPFAGKIPFDSEAVKAVNKGLSIADVDCASGRAAREVFERTFEIMFPITN</sequence>
<evidence type="ECO:0000313" key="6">
    <source>
        <dbReference type="Proteomes" id="UP000019591"/>
    </source>
</evidence>
<dbReference type="InterPro" id="IPR017900">
    <property type="entry name" value="4Fe4S_Fe_S_CS"/>
</dbReference>
<dbReference type="KEGG" id="eac:EAL2_808p00760"/>
<evidence type="ECO:0000259" key="4">
    <source>
        <dbReference type="PROSITE" id="PS51379"/>
    </source>
</evidence>
<dbReference type="HOGENOM" id="CLU_067767_1_0_9"/>
<dbReference type="Gene3D" id="3.30.70.20">
    <property type="match status" value="1"/>
</dbReference>
<keyword evidence="2" id="KW-0408">Iron</keyword>
<dbReference type="eggNOG" id="COG1149">
    <property type="taxonomic scope" value="Bacteria"/>
</dbReference>
<dbReference type="EMBL" id="CP007453">
    <property type="protein sequence ID" value="AHM57583.1"/>
    <property type="molecule type" value="Genomic_DNA"/>
</dbReference>
<dbReference type="GO" id="GO:0051536">
    <property type="term" value="F:iron-sulfur cluster binding"/>
    <property type="evidence" value="ECO:0007669"/>
    <property type="project" value="UniProtKB-KW"/>
</dbReference>
<keyword evidence="3" id="KW-0411">Iron-sulfur</keyword>
<keyword evidence="1" id="KW-0479">Metal-binding</keyword>
<feature type="domain" description="4Fe-4S ferredoxin-type" evidence="4">
    <location>
        <begin position="60"/>
        <end position="84"/>
    </location>
</feature>
<gene>
    <name evidence="5" type="ORF">EAL2_808p00760</name>
</gene>
<dbReference type="Pfam" id="PF01656">
    <property type="entry name" value="CbiA"/>
    <property type="match status" value="1"/>
</dbReference>
<evidence type="ECO:0000256" key="1">
    <source>
        <dbReference type="ARBA" id="ARBA00022723"/>
    </source>
</evidence>
<organism evidence="5 6">
    <name type="scientific">Peptoclostridium acidaminophilum DSM 3953</name>
    <dbReference type="NCBI Taxonomy" id="1286171"/>
    <lineage>
        <taxon>Bacteria</taxon>
        <taxon>Bacillati</taxon>
        <taxon>Bacillota</taxon>
        <taxon>Clostridia</taxon>
        <taxon>Peptostreptococcales</taxon>
        <taxon>Peptoclostridiaceae</taxon>
        <taxon>Peptoclostridium</taxon>
    </lineage>
</organism>
<dbReference type="PROSITE" id="PS51379">
    <property type="entry name" value="4FE4S_FER_2"/>
    <property type="match status" value="2"/>
</dbReference>